<proteinExistence type="predicted"/>
<feature type="transmembrane region" description="Helical" evidence="1">
    <location>
        <begin position="95"/>
        <end position="117"/>
    </location>
</feature>
<dbReference type="PANTHER" id="PTHR14969">
    <property type="entry name" value="SPHINGOSINE-1-PHOSPHATE PHOSPHOHYDROLASE"/>
    <property type="match status" value="1"/>
</dbReference>
<accession>A0A917I7B4</accession>
<evidence type="ECO:0000313" key="3">
    <source>
        <dbReference type="EMBL" id="GGH19088.1"/>
    </source>
</evidence>
<comment type="caution">
    <text evidence="3">The sequence shown here is derived from an EMBL/GenBank/DDBJ whole genome shotgun (WGS) entry which is preliminary data.</text>
</comment>
<feature type="transmembrane region" description="Helical" evidence="1">
    <location>
        <begin position="137"/>
        <end position="155"/>
    </location>
</feature>
<dbReference type="Pfam" id="PF01569">
    <property type="entry name" value="PAP2"/>
    <property type="match status" value="1"/>
</dbReference>
<keyword evidence="1" id="KW-0812">Transmembrane</keyword>
<dbReference type="RefSeq" id="WP_188517799.1">
    <property type="nucleotide sequence ID" value="NZ_BMES01000002.1"/>
</dbReference>
<protein>
    <submittedName>
        <fullName evidence="3">Phosphatase PAP2 family protein</fullName>
    </submittedName>
</protein>
<dbReference type="Gene3D" id="1.20.144.10">
    <property type="entry name" value="Phosphatidic acid phosphatase type 2/haloperoxidase"/>
    <property type="match status" value="2"/>
</dbReference>
<dbReference type="InterPro" id="IPR036938">
    <property type="entry name" value="PAP2/HPO_sf"/>
</dbReference>
<name>A0A917I7B4_9HYPH</name>
<dbReference type="AlphaFoldDB" id="A0A917I7B4"/>
<dbReference type="CDD" id="cd03392">
    <property type="entry name" value="PAP2_like_2"/>
    <property type="match status" value="1"/>
</dbReference>
<dbReference type="InterPro" id="IPR000326">
    <property type="entry name" value="PAP2/HPO"/>
</dbReference>
<dbReference type="PANTHER" id="PTHR14969:SF13">
    <property type="entry name" value="AT30094P"/>
    <property type="match status" value="1"/>
</dbReference>
<dbReference type="EMBL" id="BMES01000002">
    <property type="protein sequence ID" value="GGH19088.1"/>
    <property type="molecule type" value="Genomic_DNA"/>
</dbReference>
<organism evidence="3 4">
    <name type="scientific">Alsobacter metallidurans</name>
    <dbReference type="NCBI Taxonomy" id="340221"/>
    <lineage>
        <taxon>Bacteria</taxon>
        <taxon>Pseudomonadati</taxon>
        <taxon>Pseudomonadota</taxon>
        <taxon>Alphaproteobacteria</taxon>
        <taxon>Hyphomicrobiales</taxon>
        <taxon>Alsobacteraceae</taxon>
        <taxon>Alsobacter</taxon>
    </lineage>
</organism>
<feature type="domain" description="Phosphatidic acid phosphatase type 2/haloperoxidase" evidence="2">
    <location>
        <begin position="95"/>
        <end position="209"/>
    </location>
</feature>
<gene>
    <name evidence="3" type="ORF">GCM10007036_21730</name>
</gene>
<feature type="transmembrane region" description="Helical" evidence="1">
    <location>
        <begin position="194"/>
        <end position="213"/>
    </location>
</feature>
<evidence type="ECO:0000259" key="2">
    <source>
        <dbReference type="SMART" id="SM00014"/>
    </source>
</evidence>
<keyword evidence="4" id="KW-1185">Reference proteome</keyword>
<keyword evidence="1" id="KW-0472">Membrane</keyword>
<reference evidence="3" key="2">
    <citation type="submission" date="2020-09" db="EMBL/GenBank/DDBJ databases">
        <authorList>
            <person name="Sun Q."/>
            <person name="Zhou Y."/>
        </authorList>
    </citation>
    <scope>NUCLEOTIDE SEQUENCE</scope>
    <source>
        <strain evidence="3">CGMCC 1.12214</strain>
    </source>
</reference>
<dbReference type="Proteomes" id="UP000603912">
    <property type="component" value="Unassembled WGS sequence"/>
</dbReference>
<feature type="transmembrane region" description="Helical" evidence="1">
    <location>
        <begin position="167"/>
        <end position="188"/>
    </location>
</feature>
<dbReference type="SMART" id="SM00014">
    <property type="entry name" value="acidPPc"/>
    <property type="match status" value="1"/>
</dbReference>
<sequence>MIRREARWLLTLLAIAGLVLMFGLLAEEVMEGDTGAFDRRLILLLRQPADPGLLLGPAWLPEMLRDLTSLGSTVVLAIVTIAVVGFLTMARNWRAVALVLGSVVGGQILSTVLKMLFERARPGLIPGAPQVFTASFPSGHAMLAAVTYLTIAALLARIEPRPVLKGYYLTIGVTLTILVGISRVALGVHWPTDVLAGWCVGSAWALLCAWVAARLQKRGELDDGRHTSGA</sequence>
<evidence type="ECO:0000313" key="4">
    <source>
        <dbReference type="Proteomes" id="UP000603912"/>
    </source>
</evidence>
<keyword evidence="1" id="KW-1133">Transmembrane helix</keyword>
<evidence type="ECO:0000256" key="1">
    <source>
        <dbReference type="SAM" id="Phobius"/>
    </source>
</evidence>
<reference evidence="3" key="1">
    <citation type="journal article" date="2014" name="Int. J. Syst. Evol. Microbiol.">
        <title>Complete genome sequence of Corynebacterium casei LMG S-19264T (=DSM 44701T), isolated from a smear-ripened cheese.</title>
        <authorList>
            <consortium name="US DOE Joint Genome Institute (JGI-PGF)"/>
            <person name="Walter F."/>
            <person name="Albersmeier A."/>
            <person name="Kalinowski J."/>
            <person name="Ruckert C."/>
        </authorList>
    </citation>
    <scope>NUCLEOTIDE SEQUENCE</scope>
    <source>
        <strain evidence="3">CGMCC 1.12214</strain>
    </source>
</reference>
<feature type="transmembrane region" description="Helical" evidence="1">
    <location>
        <begin position="67"/>
        <end position="88"/>
    </location>
</feature>
<dbReference type="SUPFAM" id="SSF48317">
    <property type="entry name" value="Acid phosphatase/Vanadium-dependent haloperoxidase"/>
    <property type="match status" value="1"/>
</dbReference>